<keyword evidence="3" id="KW-1185">Reference proteome</keyword>
<dbReference type="EMBL" id="BAABME010006470">
    <property type="protein sequence ID" value="GAA0168447.1"/>
    <property type="molecule type" value="Genomic_DNA"/>
</dbReference>
<feature type="domain" description="Integrase catalytic" evidence="1">
    <location>
        <begin position="1"/>
        <end position="103"/>
    </location>
</feature>
<dbReference type="InterPro" id="IPR012337">
    <property type="entry name" value="RNaseH-like_sf"/>
</dbReference>
<protein>
    <recommendedName>
        <fullName evidence="1">Integrase catalytic domain-containing protein</fullName>
    </recommendedName>
</protein>
<dbReference type="SUPFAM" id="SSF53098">
    <property type="entry name" value="Ribonuclease H-like"/>
    <property type="match status" value="1"/>
</dbReference>
<gene>
    <name evidence="2" type="ORF">LIER_23161</name>
</gene>
<dbReference type="Gene3D" id="3.30.420.10">
    <property type="entry name" value="Ribonuclease H-like superfamily/Ribonuclease H"/>
    <property type="match status" value="1"/>
</dbReference>
<dbReference type="GO" id="GO:0003676">
    <property type="term" value="F:nucleic acid binding"/>
    <property type="evidence" value="ECO:0007669"/>
    <property type="project" value="InterPro"/>
</dbReference>
<dbReference type="AlphaFoldDB" id="A0AAV3R224"/>
<dbReference type="InterPro" id="IPR001584">
    <property type="entry name" value="Integrase_cat-core"/>
</dbReference>
<dbReference type="PANTHER" id="PTHR42648:SF31">
    <property type="entry name" value="RNA-DIRECTED DNA POLYMERASE"/>
    <property type="match status" value="1"/>
</dbReference>
<dbReference type="Pfam" id="PF00665">
    <property type="entry name" value="rve"/>
    <property type="match status" value="1"/>
</dbReference>
<reference evidence="2 3" key="1">
    <citation type="submission" date="2024-01" db="EMBL/GenBank/DDBJ databases">
        <title>The complete chloroplast genome sequence of Lithospermum erythrorhizon: insights into the phylogenetic relationship among Boraginaceae species and the maternal lineages of purple gromwells.</title>
        <authorList>
            <person name="Okada T."/>
            <person name="Watanabe K."/>
        </authorList>
    </citation>
    <scope>NUCLEOTIDE SEQUENCE [LARGE SCALE GENOMIC DNA]</scope>
</reference>
<evidence type="ECO:0000259" key="1">
    <source>
        <dbReference type="PROSITE" id="PS50994"/>
    </source>
</evidence>
<dbReference type="GO" id="GO:0015074">
    <property type="term" value="P:DNA integration"/>
    <property type="evidence" value="ECO:0007669"/>
    <property type="project" value="InterPro"/>
</dbReference>
<dbReference type="InterPro" id="IPR039537">
    <property type="entry name" value="Retrotran_Ty1/copia-like"/>
</dbReference>
<name>A0AAV3R224_LITER</name>
<evidence type="ECO:0000313" key="2">
    <source>
        <dbReference type="EMBL" id="GAA0168447.1"/>
    </source>
</evidence>
<proteinExistence type="predicted"/>
<accession>A0AAV3R224</accession>
<dbReference type="PANTHER" id="PTHR42648">
    <property type="entry name" value="TRANSPOSASE, PUTATIVE-RELATED"/>
    <property type="match status" value="1"/>
</dbReference>
<comment type="caution">
    <text evidence="2">The sequence shown here is derived from an EMBL/GenBank/DDBJ whole genome shotgun (WGS) entry which is preliminary data.</text>
</comment>
<dbReference type="InterPro" id="IPR036397">
    <property type="entry name" value="RNaseH_sf"/>
</dbReference>
<evidence type="ECO:0000313" key="3">
    <source>
        <dbReference type="Proteomes" id="UP001454036"/>
    </source>
</evidence>
<dbReference type="PROSITE" id="PS50994">
    <property type="entry name" value="INTEGRASE"/>
    <property type="match status" value="1"/>
</dbReference>
<sequence>MTGPNKLPSSSGARYLLTIVDDYSRAVWVYLLQVKYDVSIVFRLFLAMISRQFDKNVKLVRSDNGTEFKPLLPYFDECGIVFQISCDGTPQQNSLVERKHRHILNIARALMYQGDLPLRDLRVINLLLEVGDVYLLGMIWIRGAFFVSRDIRFHENEYPFAATTSISKVSNSGSSLQHIVEELANSSHNNNDDDLSNDYDDLDHGHCPLTMTL</sequence>
<organism evidence="2 3">
    <name type="scientific">Lithospermum erythrorhizon</name>
    <name type="common">Purple gromwell</name>
    <name type="synonym">Lithospermum officinale var. erythrorhizon</name>
    <dbReference type="NCBI Taxonomy" id="34254"/>
    <lineage>
        <taxon>Eukaryota</taxon>
        <taxon>Viridiplantae</taxon>
        <taxon>Streptophyta</taxon>
        <taxon>Embryophyta</taxon>
        <taxon>Tracheophyta</taxon>
        <taxon>Spermatophyta</taxon>
        <taxon>Magnoliopsida</taxon>
        <taxon>eudicotyledons</taxon>
        <taxon>Gunneridae</taxon>
        <taxon>Pentapetalae</taxon>
        <taxon>asterids</taxon>
        <taxon>lamiids</taxon>
        <taxon>Boraginales</taxon>
        <taxon>Boraginaceae</taxon>
        <taxon>Boraginoideae</taxon>
        <taxon>Lithospermeae</taxon>
        <taxon>Lithospermum</taxon>
    </lineage>
</organism>
<dbReference type="Proteomes" id="UP001454036">
    <property type="component" value="Unassembled WGS sequence"/>
</dbReference>